<dbReference type="PROSITE" id="PS50011">
    <property type="entry name" value="PROTEIN_KINASE_DOM"/>
    <property type="match status" value="1"/>
</dbReference>
<dbReference type="PROSITE" id="PS00107">
    <property type="entry name" value="PROTEIN_KINASE_ATP"/>
    <property type="match status" value="1"/>
</dbReference>
<keyword evidence="5" id="KW-0547">Nucleotide-binding</keyword>
<sequence length="266" mass="29971">MRMRCLSCLNPHRNDIKIDIEHDPRSISRCSHGPSEHGKNQSPEDGARSLTFRELAAATRNFREDNLIGEGGFGRVYKGQLETGELVAVKQLNQDGLQGNREFIVEVLMLSLLHHSNLVTLVGYCTSGDQRLLVYEYMPMGSLEDHLFDLEPDRSKKPGEQNLVAWSRQFLKDQKKYCQLADPLLEGCYPRRCLNYAIAITAMCLNEQANFRPLIGDILAALEYLAAQCHVSESNTGRARGTNPSSPYSDRKVVSRERDSRSRASV</sequence>
<feature type="domain" description="Protein kinase" evidence="7">
    <location>
        <begin position="62"/>
        <end position="266"/>
    </location>
</feature>
<keyword evidence="5" id="KW-0067">ATP-binding</keyword>
<keyword evidence="2" id="KW-0808">Transferase</keyword>
<feature type="binding site" evidence="5">
    <location>
        <position position="90"/>
    </location>
    <ligand>
        <name>ATP</name>
        <dbReference type="ChEBI" id="CHEBI:30616"/>
    </ligand>
</feature>
<dbReference type="SUPFAM" id="SSF56112">
    <property type="entry name" value="Protein kinase-like (PK-like)"/>
    <property type="match status" value="1"/>
</dbReference>
<dbReference type="GO" id="GO:0004674">
    <property type="term" value="F:protein serine/threonine kinase activity"/>
    <property type="evidence" value="ECO:0007669"/>
    <property type="project" value="UniProtKB-KW"/>
</dbReference>
<evidence type="ECO:0000313" key="9">
    <source>
        <dbReference type="Proteomes" id="UP001151752"/>
    </source>
</evidence>
<feature type="compositionally biased region" description="Basic and acidic residues" evidence="6">
    <location>
        <begin position="249"/>
        <end position="266"/>
    </location>
</feature>
<reference evidence="8" key="2">
    <citation type="journal article" date="2023" name="Int. J. Mol. Sci.">
        <title>De Novo Assembly and Annotation of 11 Diverse Shrub Willow (Salix) Genomes Reveals Novel Gene Organization in Sex-Linked Regions.</title>
        <authorList>
            <person name="Hyden B."/>
            <person name="Feng K."/>
            <person name="Yates T.B."/>
            <person name="Jawdy S."/>
            <person name="Cereghino C."/>
            <person name="Smart L.B."/>
            <person name="Muchero W."/>
        </authorList>
    </citation>
    <scope>NUCLEOTIDE SEQUENCE</scope>
    <source>
        <tissue evidence="8">Shoot tip</tissue>
    </source>
</reference>
<dbReference type="PANTHER" id="PTHR47985">
    <property type="entry name" value="OS07G0668900 PROTEIN"/>
    <property type="match status" value="1"/>
</dbReference>
<evidence type="ECO:0000256" key="6">
    <source>
        <dbReference type="SAM" id="MobiDB-lite"/>
    </source>
</evidence>
<comment type="caution">
    <text evidence="8">The sequence shown here is derived from an EMBL/GenBank/DDBJ whole genome shotgun (WGS) entry which is preliminary data.</text>
</comment>
<accession>A0A9Q0P3I5</accession>
<gene>
    <name evidence="8" type="ORF">OIU74_019394</name>
</gene>
<dbReference type="AlphaFoldDB" id="A0A9Q0P3I5"/>
<dbReference type="Pfam" id="PF07714">
    <property type="entry name" value="PK_Tyr_Ser-Thr"/>
    <property type="match status" value="1"/>
</dbReference>
<keyword evidence="3" id="KW-0472">Membrane</keyword>
<dbReference type="InterPro" id="IPR011009">
    <property type="entry name" value="Kinase-like_dom_sf"/>
</dbReference>
<dbReference type="InterPro" id="IPR017441">
    <property type="entry name" value="Protein_kinase_ATP_BS"/>
</dbReference>
<proteinExistence type="predicted"/>
<feature type="region of interest" description="Disordered" evidence="6">
    <location>
        <begin position="24"/>
        <end position="47"/>
    </location>
</feature>
<evidence type="ECO:0000259" key="7">
    <source>
        <dbReference type="PROSITE" id="PS50011"/>
    </source>
</evidence>
<dbReference type="InterPro" id="IPR001245">
    <property type="entry name" value="Ser-Thr/Tyr_kinase_cat_dom"/>
</dbReference>
<evidence type="ECO:0000256" key="4">
    <source>
        <dbReference type="ARBA" id="ARBA00023288"/>
    </source>
</evidence>
<organism evidence="8 9">
    <name type="scientific">Salix koriyanagi</name>
    <dbReference type="NCBI Taxonomy" id="2511006"/>
    <lineage>
        <taxon>Eukaryota</taxon>
        <taxon>Viridiplantae</taxon>
        <taxon>Streptophyta</taxon>
        <taxon>Embryophyta</taxon>
        <taxon>Tracheophyta</taxon>
        <taxon>Spermatophyta</taxon>
        <taxon>Magnoliopsida</taxon>
        <taxon>eudicotyledons</taxon>
        <taxon>Gunneridae</taxon>
        <taxon>Pentapetalae</taxon>
        <taxon>rosids</taxon>
        <taxon>fabids</taxon>
        <taxon>Malpighiales</taxon>
        <taxon>Salicaceae</taxon>
        <taxon>Saliceae</taxon>
        <taxon>Salix</taxon>
    </lineage>
</organism>
<feature type="compositionally biased region" description="Polar residues" evidence="6">
    <location>
        <begin position="235"/>
        <end position="248"/>
    </location>
</feature>
<keyword evidence="9" id="KW-1185">Reference proteome</keyword>
<dbReference type="EMBL" id="JAPFFM010000020">
    <property type="protein sequence ID" value="KAJ6680903.1"/>
    <property type="molecule type" value="Genomic_DNA"/>
</dbReference>
<keyword evidence="2" id="KW-0723">Serine/threonine-protein kinase</keyword>
<dbReference type="Gene3D" id="1.10.510.10">
    <property type="entry name" value="Transferase(Phosphotransferase) domain 1"/>
    <property type="match status" value="1"/>
</dbReference>
<feature type="region of interest" description="Disordered" evidence="6">
    <location>
        <begin position="235"/>
        <end position="266"/>
    </location>
</feature>
<protein>
    <recommendedName>
        <fullName evidence="7">Protein kinase domain-containing protein</fullName>
    </recommendedName>
</protein>
<dbReference type="Gene3D" id="3.30.200.20">
    <property type="entry name" value="Phosphorylase Kinase, domain 1"/>
    <property type="match status" value="1"/>
</dbReference>
<comment type="subcellular location">
    <subcellularLocation>
        <location evidence="1">Cell membrane</location>
        <topology evidence="1">Lipid-anchor</topology>
    </subcellularLocation>
</comment>
<evidence type="ECO:0000313" key="8">
    <source>
        <dbReference type="EMBL" id="KAJ6680903.1"/>
    </source>
</evidence>
<name>A0A9Q0P3I5_9ROSI</name>
<keyword evidence="4" id="KW-0449">Lipoprotein</keyword>
<dbReference type="PANTHER" id="PTHR47985:SF3">
    <property type="entry name" value="SERINE_THREONINE-PROTEIN KINASE PBL21-RELATED"/>
    <property type="match status" value="1"/>
</dbReference>
<keyword evidence="2" id="KW-0418">Kinase</keyword>
<dbReference type="Proteomes" id="UP001151752">
    <property type="component" value="Chromosome 5"/>
</dbReference>
<evidence type="ECO:0000256" key="5">
    <source>
        <dbReference type="PROSITE-ProRule" id="PRU10141"/>
    </source>
</evidence>
<dbReference type="EMBL" id="JAPFFM010000020">
    <property type="protein sequence ID" value="KAJ6680902.1"/>
    <property type="molecule type" value="Genomic_DNA"/>
</dbReference>
<evidence type="ECO:0000256" key="2">
    <source>
        <dbReference type="ARBA" id="ARBA00022527"/>
    </source>
</evidence>
<dbReference type="InterPro" id="IPR000719">
    <property type="entry name" value="Prot_kinase_dom"/>
</dbReference>
<dbReference type="GO" id="GO:0005524">
    <property type="term" value="F:ATP binding"/>
    <property type="evidence" value="ECO:0007669"/>
    <property type="project" value="UniProtKB-UniRule"/>
</dbReference>
<evidence type="ECO:0000256" key="3">
    <source>
        <dbReference type="ARBA" id="ARBA00023136"/>
    </source>
</evidence>
<dbReference type="FunFam" id="3.30.200.20:FF:000266">
    <property type="entry name" value="probable serine/threonine-protein kinase RLCKVII"/>
    <property type="match status" value="1"/>
</dbReference>
<reference evidence="8" key="1">
    <citation type="submission" date="2022-11" db="EMBL/GenBank/DDBJ databases">
        <authorList>
            <person name="Hyden B.L."/>
            <person name="Feng K."/>
            <person name="Yates T."/>
            <person name="Jawdy S."/>
            <person name="Smart L.B."/>
            <person name="Muchero W."/>
        </authorList>
    </citation>
    <scope>NUCLEOTIDE SEQUENCE</scope>
    <source>
        <tissue evidence="8">Shoot tip</tissue>
    </source>
</reference>
<evidence type="ECO:0000256" key="1">
    <source>
        <dbReference type="ARBA" id="ARBA00004193"/>
    </source>
</evidence>
<dbReference type="GO" id="GO:0005886">
    <property type="term" value="C:plasma membrane"/>
    <property type="evidence" value="ECO:0007669"/>
    <property type="project" value="UniProtKB-SubCell"/>
</dbReference>